<keyword evidence="7" id="KW-1185">Reference proteome</keyword>
<evidence type="ECO:0000313" key="7">
    <source>
        <dbReference type="Proteomes" id="UP000221165"/>
    </source>
</evidence>
<protein>
    <submittedName>
        <fullName evidence="6">Rna pseudouridine synthase superfamily protein</fullName>
    </submittedName>
</protein>
<dbReference type="PANTHER" id="PTHR21600:SF44">
    <property type="entry name" value="RIBOSOMAL LARGE SUBUNIT PSEUDOURIDINE SYNTHASE D"/>
    <property type="match status" value="1"/>
</dbReference>
<dbReference type="Pfam" id="PF00849">
    <property type="entry name" value="PseudoU_synth_2"/>
    <property type="match status" value="1"/>
</dbReference>
<gene>
    <name evidence="6" type="ORF">CSUI_002775</name>
</gene>
<dbReference type="PANTHER" id="PTHR21600">
    <property type="entry name" value="MITOCHONDRIAL RNA PSEUDOURIDINE SYNTHASE"/>
    <property type="match status" value="1"/>
</dbReference>
<dbReference type="RefSeq" id="XP_067925050.1">
    <property type="nucleotide sequence ID" value="XM_068062974.1"/>
</dbReference>
<dbReference type="OrthoDB" id="354782at2759"/>
<organism evidence="6 7">
    <name type="scientific">Cystoisospora suis</name>
    <dbReference type="NCBI Taxonomy" id="483139"/>
    <lineage>
        <taxon>Eukaryota</taxon>
        <taxon>Sar</taxon>
        <taxon>Alveolata</taxon>
        <taxon>Apicomplexa</taxon>
        <taxon>Conoidasida</taxon>
        <taxon>Coccidia</taxon>
        <taxon>Eucoccidiorida</taxon>
        <taxon>Eimeriorina</taxon>
        <taxon>Sarcocystidae</taxon>
        <taxon>Cystoisospora</taxon>
    </lineage>
</organism>
<dbReference type="Gene3D" id="3.30.2350.10">
    <property type="entry name" value="Pseudouridine synthase"/>
    <property type="match status" value="1"/>
</dbReference>
<evidence type="ECO:0000256" key="2">
    <source>
        <dbReference type="ARBA" id="ARBA00023235"/>
    </source>
</evidence>
<dbReference type="SUPFAM" id="SSF55174">
    <property type="entry name" value="Alpha-L RNA-binding motif"/>
    <property type="match status" value="1"/>
</dbReference>
<dbReference type="AlphaFoldDB" id="A0A2C6L7R5"/>
<accession>A0A2C6L7R5</accession>
<evidence type="ECO:0000256" key="3">
    <source>
        <dbReference type="PROSITE-ProRule" id="PRU00182"/>
    </source>
</evidence>
<evidence type="ECO:0000256" key="4">
    <source>
        <dbReference type="SAM" id="MobiDB-lite"/>
    </source>
</evidence>
<dbReference type="InterPro" id="IPR006145">
    <property type="entry name" value="PsdUridine_synth_RsuA/RluA"/>
</dbReference>
<comment type="caution">
    <text evidence="6">The sequence shown here is derived from an EMBL/GenBank/DDBJ whole genome shotgun (WGS) entry which is preliminary data.</text>
</comment>
<evidence type="ECO:0000259" key="5">
    <source>
        <dbReference type="Pfam" id="PF00849"/>
    </source>
</evidence>
<evidence type="ECO:0000313" key="6">
    <source>
        <dbReference type="EMBL" id="PHJ23374.1"/>
    </source>
</evidence>
<feature type="compositionally biased region" description="Polar residues" evidence="4">
    <location>
        <begin position="345"/>
        <end position="355"/>
    </location>
</feature>
<proteinExistence type="inferred from homology"/>
<feature type="domain" description="Pseudouridine synthase RsuA/RluA-like" evidence="5">
    <location>
        <begin position="569"/>
        <end position="699"/>
    </location>
</feature>
<dbReference type="VEuPathDB" id="ToxoDB:CSUI_002775"/>
<dbReference type="PROSITE" id="PS01129">
    <property type="entry name" value="PSI_RLU"/>
    <property type="match status" value="1"/>
</dbReference>
<keyword evidence="3" id="KW-0694">RNA-binding</keyword>
<dbReference type="GO" id="GO:0009982">
    <property type="term" value="F:pseudouridine synthase activity"/>
    <property type="evidence" value="ECO:0007669"/>
    <property type="project" value="InterPro"/>
</dbReference>
<name>A0A2C6L7R5_9APIC</name>
<dbReference type="CDD" id="cd02869">
    <property type="entry name" value="PseudoU_synth_RluA_like"/>
    <property type="match status" value="1"/>
</dbReference>
<dbReference type="InterPro" id="IPR020103">
    <property type="entry name" value="PsdUridine_synth_cat_dom_sf"/>
</dbReference>
<comment type="similarity">
    <text evidence="1">Belongs to the pseudouridine synthase RluA family.</text>
</comment>
<dbReference type="EMBL" id="MIGC01001157">
    <property type="protein sequence ID" value="PHJ23374.1"/>
    <property type="molecule type" value="Genomic_DNA"/>
</dbReference>
<feature type="region of interest" description="Disordered" evidence="4">
    <location>
        <begin position="724"/>
        <end position="758"/>
    </location>
</feature>
<evidence type="ECO:0000256" key="1">
    <source>
        <dbReference type="ARBA" id="ARBA00010876"/>
    </source>
</evidence>
<dbReference type="SUPFAM" id="SSF55120">
    <property type="entry name" value="Pseudouridine synthase"/>
    <property type="match status" value="1"/>
</dbReference>
<dbReference type="GO" id="GO:0000455">
    <property type="term" value="P:enzyme-directed rRNA pseudouridine synthesis"/>
    <property type="evidence" value="ECO:0007669"/>
    <property type="project" value="TreeGrafter"/>
</dbReference>
<feature type="region of interest" description="Disordered" evidence="4">
    <location>
        <begin position="323"/>
        <end position="381"/>
    </location>
</feature>
<feature type="compositionally biased region" description="Basic and acidic residues" evidence="4">
    <location>
        <begin position="329"/>
        <end position="340"/>
    </location>
</feature>
<keyword evidence="2" id="KW-0413">Isomerase</keyword>
<dbReference type="InterPro" id="IPR050188">
    <property type="entry name" value="RluA_PseudoU_synthase"/>
</dbReference>
<sequence>MRRTRFVRLLLWFVIFRLLLFFPPLDVTFSFVLRRPSLGGPVSVHDRLVLTARCAVYREIVGYASVLGTWTDKGHAGKNIFLGSVPLNACKTRRPHRQPPCTCASTFSLPSFGAPHQKEAGGAPSVGPGHRKCSYPHTTYTAPVSRGSHQSTARLDIVLSDFLGISRTLAAAHFIRGERVWVDDKLCVSPGKRVKAGSKVSFLLACVCCKGSAAQGSERAREETESVQEEKAAPVSCRVAHPVTCGEEVGLGVIECENAKDTAGSGDGLMLAPDARVPQRSIAVKGTATGCEAGNGQHTNRVSNLSEVAALIRCRLHELVPDASQNGEAKQRGEAEEGRGEQPLSLRSDQSSQWGRSAPGKGLSCSSQGRKTAGLPSVRTSSGIDASISRIDDPTAASFCGSGILDCGVQREGNSSSGPSWMLRDSSALVVLPDERKLQILYEDKDIMVVNKPAGLLTHPPALTLRNISQANANGSVVHRLFHHFLVSKEPFPETLKPLLERAALLLSGTASERAGSFLSLHRDDGISVGQGATENSKPPTSLGLPLSCLGRLQPASLCLPEIVSRPHAIVHRLDIGTTGVLVVAKTLSAATSLRRQWSQRRVVKGYVGVCTPEMTAAQTVDAAIGRHPKIRAKMQAVGDSADVESGEMGDVEHPQPGYINNFKTAVSIFRPLGGKGGWGVFGALALTGRTHQIRAHLEFIGHPLLGDTVYGSDAENSRLQALLSSSEDRGADVGNSRSRKLPDRCRVAGQPGVSERTGQHGILRQRPLLHAYLLRFSHPTTDAALTFKAPLPGDLLRIMKHLGVEWKDGDSVFESMTTACGSWDG</sequence>
<reference evidence="6 7" key="1">
    <citation type="journal article" date="2017" name="Int. J. Parasitol.">
        <title>The genome of the protozoan parasite Cystoisospora suis and a reverse vaccinology approach to identify vaccine candidates.</title>
        <authorList>
            <person name="Palmieri N."/>
            <person name="Shrestha A."/>
            <person name="Ruttkowski B."/>
            <person name="Beck T."/>
            <person name="Vogl C."/>
            <person name="Tomley F."/>
            <person name="Blake D.P."/>
            <person name="Joachim A."/>
        </authorList>
    </citation>
    <scope>NUCLEOTIDE SEQUENCE [LARGE SCALE GENOMIC DNA]</scope>
    <source>
        <strain evidence="6 7">Wien I</strain>
    </source>
</reference>
<dbReference type="Proteomes" id="UP000221165">
    <property type="component" value="Unassembled WGS sequence"/>
</dbReference>
<dbReference type="PROSITE" id="PS50889">
    <property type="entry name" value="S4"/>
    <property type="match status" value="1"/>
</dbReference>
<dbReference type="GeneID" id="94426185"/>
<dbReference type="GO" id="GO:0003723">
    <property type="term" value="F:RNA binding"/>
    <property type="evidence" value="ECO:0007669"/>
    <property type="project" value="UniProtKB-KW"/>
</dbReference>
<dbReference type="InterPro" id="IPR006224">
    <property type="entry name" value="PsdUridine_synth_RluA-like_CS"/>
</dbReference>